<accession>Q00504</accession>
<dbReference type="SUPFAM" id="SSF56801">
    <property type="entry name" value="Acetyl-CoA synthetase-like"/>
    <property type="match status" value="1"/>
</dbReference>
<dbReference type="GO" id="GO:0031177">
    <property type="term" value="F:phosphopantetheine binding"/>
    <property type="evidence" value="ECO:0007669"/>
    <property type="project" value="TreeGrafter"/>
</dbReference>
<dbReference type="EMBL" id="L42330">
    <property type="protein sequence ID" value="AAC14369.1"/>
    <property type="molecule type" value="Genomic_DNA"/>
</dbReference>
<reference evidence="4" key="1">
    <citation type="journal article" date="1995" name="Gene">
        <title>Identification of peptide synthetase-encoding genes from filamentous fungi producing host-selective phytotoxins or analogs.</title>
        <authorList>
            <person name="Nikolskaya A.N."/>
            <person name="Panaccione D.G."/>
            <person name="Walton J.D."/>
        </authorList>
    </citation>
    <scope>NUCLEOTIDE SEQUENCE</scope>
</reference>
<dbReference type="PANTHER" id="PTHR45527:SF1">
    <property type="entry name" value="FATTY ACID SYNTHASE"/>
    <property type="match status" value="1"/>
</dbReference>
<evidence type="ECO:0000256" key="1">
    <source>
        <dbReference type="ARBA" id="ARBA00022450"/>
    </source>
</evidence>
<protein>
    <submittedName>
        <fullName evidence="4">Peptide synthetase</fullName>
    </submittedName>
</protein>
<dbReference type="InterPro" id="IPR042099">
    <property type="entry name" value="ANL_N_sf"/>
</dbReference>
<evidence type="ECO:0000259" key="3">
    <source>
        <dbReference type="Pfam" id="PF00501"/>
    </source>
</evidence>
<evidence type="ECO:0000313" key="4">
    <source>
        <dbReference type="EMBL" id="AAC14369.1"/>
    </source>
</evidence>
<dbReference type="GO" id="GO:0044550">
    <property type="term" value="P:secondary metabolite biosynthetic process"/>
    <property type="evidence" value="ECO:0007669"/>
    <property type="project" value="TreeGrafter"/>
</dbReference>
<feature type="non-terminal residue" evidence="4">
    <location>
        <position position="1"/>
    </location>
</feature>
<keyword evidence="1" id="KW-0596">Phosphopantetheine</keyword>
<dbReference type="PANTHER" id="PTHR45527">
    <property type="entry name" value="NONRIBOSOMAL PEPTIDE SYNTHETASE"/>
    <property type="match status" value="1"/>
</dbReference>
<dbReference type="InterPro" id="IPR000873">
    <property type="entry name" value="AMP-dep_synth/lig_dom"/>
</dbReference>
<evidence type="ECO:0000256" key="2">
    <source>
        <dbReference type="ARBA" id="ARBA00022553"/>
    </source>
</evidence>
<dbReference type="Pfam" id="PF00501">
    <property type="entry name" value="AMP-binding"/>
    <property type="match status" value="1"/>
</dbReference>
<feature type="non-terminal residue" evidence="4">
    <location>
        <position position="98"/>
    </location>
</feature>
<feature type="domain" description="AMP-dependent synthetase/ligase" evidence="3">
    <location>
        <begin position="1"/>
        <end position="65"/>
    </location>
</feature>
<dbReference type="GO" id="GO:0005737">
    <property type="term" value="C:cytoplasm"/>
    <property type="evidence" value="ECO:0007669"/>
    <property type="project" value="TreeGrafter"/>
</dbReference>
<keyword evidence="2" id="KW-0597">Phosphoprotein</keyword>
<organism evidence="4">
    <name type="scientific">Calonectria pteridis</name>
    <dbReference type="NCBI Taxonomy" id="40267"/>
    <lineage>
        <taxon>Eukaryota</taxon>
        <taxon>Fungi</taxon>
        <taxon>Dikarya</taxon>
        <taxon>Ascomycota</taxon>
        <taxon>Pezizomycotina</taxon>
        <taxon>Sordariomycetes</taxon>
        <taxon>Hypocreomycetidae</taxon>
        <taxon>Hypocreales</taxon>
        <taxon>Nectriaceae</taxon>
        <taxon>Calonectria</taxon>
        <taxon>Calonectria pteridis species complex</taxon>
    </lineage>
</organism>
<proteinExistence type="predicted"/>
<dbReference type="GO" id="GO:0043041">
    <property type="term" value="P:amino acid activation for nonribosomal peptide biosynthetic process"/>
    <property type="evidence" value="ECO:0007669"/>
    <property type="project" value="TreeGrafter"/>
</dbReference>
<name>Q00504_9HYPO</name>
<dbReference type="Gene3D" id="3.40.50.12780">
    <property type="entry name" value="N-terminal domain of ligase-like"/>
    <property type="match status" value="1"/>
</dbReference>
<sequence length="98" mass="10466">YGPTETTVIATCHVFQSTSDSPNTIGRTHNLRGLVVDANDHTKLAPIGCVGELVIQGPTLARGYFNDDSKTSESFIEGVNILPANLATGNPRFYKTGD</sequence>
<dbReference type="AlphaFoldDB" id="Q00504"/>